<dbReference type="InterPro" id="IPR032914">
    <property type="entry name" value="Vam6/VPS39/TRAP1"/>
</dbReference>
<keyword evidence="2" id="KW-0813">Transport</keyword>
<feature type="region of interest" description="Disordered" evidence="5">
    <location>
        <begin position="617"/>
        <end position="637"/>
    </location>
</feature>
<dbReference type="GO" id="GO:0034058">
    <property type="term" value="P:endosomal vesicle fusion"/>
    <property type="evidence" value="ECO:0007669"/>
    <property type="project" value="TreeGrafter"/>
</dbReference>
<dbReference type="VEuPathDB" id="ToxoDB:BESB_079100"/>
<reference evidence="7 8" key="1">
    <citation type="submission" date="2017-09" db="EMBL/GenBank/DDBJ databases">
        <title>Genome sequencing of Besnoitia besnoiti strain Bb-Ger1.</title>
        <authorList>
            <person name="Schares G."/>
            <person name="Venepally P."/>
            <person name="Lorenzi H.A."/>
        </authorList>
    </citation>
    <scope>NUCLEOTIDE SEQUENCE [LARGE SCALE GENOMIC DNA]</scope>
    <source>
        <strain evidence="7 8">Bb-Ger1</strain>
    </source>
</reference>
<dbReference type="GO" id="GO:0015031">
    <property type="term" value="P:protein transport"/>
    <property type="evidence" value="ECO:0007669"/>
    <property type="project" value="UniProtKB-KW"/>
</dbReference>
<dbReference type="GeneID" id="40312837"/>
<keyword evidence="8" id="KW-1185">Reference proteome</keyword>
<evidence type="ECO:0000313" key="8">
    <source>
        <dbReference type="Proteomes" id="UP000224006"/>
    </source>
</evidence>
<proteinExistence type="predicted"/>
<dbReference type="STRING" id="94643.A0A2A9M923"/>
<evidence type="ECO:0000259" key="6">
    <source>
        <dbReference type="PROSITE" id="PS50219"/>
    </source>
</evidence>
<name>A0A2A9M923_BESBE</name>
<keyword evidence="3" id="KW-0963">Cytoplasm</keyword>
<dbReference type="InterPro" id="IPR001180">
    <property type="entry name" value="CNH_dom"/>
</dbReference>
<accession>A0A2A9M923</accession>
<comment type="subcellular location">
    <subcellularLocation>
        <location evidence="1">Cytoplasm</location>
    </subcellularLocation>
</comment>
<dbReference type="RefSeq" id="XP_029217703.1">
    <property type="nucleotide sequence ID" value="XM_029366272.1"/>
</dbReference>
<dbReference type="Pfam" id="PF00780">
    <property type="entry name" value="CNH"/>
    <property type="match status" value="1"/>
</dbReference>
<dbReference type="GO" id="GO:0016020">
    <property type="term" value="C:membrane"/>
    <property type="evidence" value="ECO:0007669"/>
    <property type="project" value="TreeGrafter"/>
</dbReference>
<evidence type="ECO:0000256" key="1">
    <source>
        <dbReference type="ARBA" id="ARBA00004496"/>
    </source>
</evidence>
<gene>
    <name evidence="7" type="ORF">BESB_079100</name>
</gene>
<evidence type="ECO:0000256" key="5">
    <source>
        <dbReference type="SAM" id="MobiDB-lite"/>
    </source>
</evidence>
<dbReference type="PANTHER" id="PTHR12894">
    <property type="entry name" value="CNH DOMAIN CONTAINING"/>
    <property type="match status" value="1"/>
</dbReference>
<dbReference type="KEGG" id="bbes:BESB_079100"/>
<dbReference type="PROSITE" id="PS50219">
    <property type="entry name" value="CNH"/>
    <property type="match status" value="1"/>
</dbReference>
<dbReference type="Proteomes" id="UP000224006">
    <property type="component" value="Chromosome VII"/>
</dbReference>
<evidence type="ECO:0000256" key="2">
    <source>
        <dbReference type="ARBA" id="ARBA00022448"/>
    </source>
</evidence>
<keyword evidence="4" id="KW-0653">Protein transport</keyword>
<dbReference type="InterPro" id="IPR019453">
    <property type="entry name" value="VPS39/TGFA1_Znf"/>
</dbReference>
<evidence type="ECO:0000256" key="3">
    <source>
        <dbReference type="ARBA" id="ARBA00022490"/>
    </source>
</evidence>
<dbReference type="GO" id="GO:0006914">
    <property type="term" value="P:autophagy"/>
    <property type="evidence" value="ECO:0007669"/>
    <property type="project" value="TreeGrafter"/>
</dbReference>
<feature type="domain" description="CNH" evidence="6">
    <location>
        <begin position="15"/>
        <end position="302"/>
    </location>
</feature>
<dbReference type="Pfam" id="PF10367">
    <property type="entry name" value="zf-Vps39_C"/>
    <property type="match status" value="1"/>
</dbReference>
<evidence type="ECO:0000313" key="7">
    <source>
        <dbReference type="EMBL" id="PFH33694.1"/>
    </source>
</evidence>
<sequence length="1177" mass="129377">MMKAFHCIPVTDLANETVSAVAYTTEHFLIGTEAGSLLKFSLPDTDDPGELAAGAKLLGQFRLSRGKRVEKLAILESLQLVICFEDGNVHLLPLALNGAGYVLCRNASTCCVHQSGEGGALAEKGAAGRERDELRFLPELCVGLKKKIVLYSIVGTDFQPYKEVALLDTPLTLCWRDAWICIGTKKEYLSLRHDQEKATEILALDAQASRALPQMLMLPDEEVLILGLENLGIFFNLVTQMPSQRNTIRWAADLVHVSVCFPYLVGITASGLVEAYSIHGQNLCQTLHLPPPLTALASNGRHLLVTSKTSVSCLFPVPFKQQLHKLLLASRTADALHLLSANFSADDPRRATELSAFHDLAGWVEFSRLQFPAAFQHFSYAGADVLRIISFWSAHLPSWWRTPAVYLETSSSSPHAASQLDCSLVPRVEEISRFIRERTDQTRAGDGEQQGEAKHQVLLELANSSMAAFLSKERASLLMGRSDRVHWAPLQEAAESAPYPAESREDLLAFLLSLVDTLLFMLMVESDDERWKTLLLDAQPPLACNVEDCRAFLLAVHRPDALAAMLSRFGRREEALEIWAQIVKGELRIAPKATAVSDGIQELLALLAPVEAFEEGESEAPLSGGGGEAADAAKEKRKRQEVEEELLQRYAPLVLRADPMLARQLFFSPQPSMESRLRVSPSLVMRLLQEGIDDRALSQKLQEAFIEEIVLNVAGDEEEADASARALGGQEERRERAEWRREAAELQTHLAMTYIDRLLDSSAGSADADTARRGEGELSRALADVRMKLLELLERRRNYHVESLLKKVEGSWLWKETALLYGRLGRHQDALHIIAVRLRDEETAEAYCLMIDDALQAFVDGLSPDEYASLFSSDALFEVPAPFLSLARLSSSAGRAGGEHGGFASIFSPHSPWKQQLDDLPQDLHSGGLGRFLASGATSDGGARAPCQPRASESGAAACVKERKPAGPRRSAGLLRALLKVLLRAWREASVGDEAHPSGGEALAWKGSILNLLTKYGAHPDLAPSLVVRLLPDAWLLTEVSDYLVSSFRNLLHEKMTASLQEQLSTVSYLQTYSRWASQRAASYVVTPERSCPVCTRRLGSAAFVAYPDGTCVHLQCAGDVASLPLHHESPHPQNSDSRKREGTRGAYQILKLCASRAFAAESDSRGNNFLLRDYAG</sequence>
<evidence type="ECO:0000256" key="4">
    <source>
        <dbReference type="ARBA" id="ARBA00022927"/>
    </source>
</evidence>
<dbReference type="OrthoDB" id="5325112at2759"/>
<dbReference type="AlphaFoldDB" id="A0A2A9M923"/>
<organism evidence="7 8">
    <name type="scientific">Besnoitia besnoiti</name>
    <name type="common">Apicomplexan protozoan</name>
    <dbReference type="NCBI Taxonomy" id="94643"/>
    <lineage>
        <taxon>Eukaryota</taxon>
        <taxon>Sar</taxon>
        <taxon>Alveolata</taxon>
        <taxon>Apicomplexa</taxon>
        <taxon>Conoidasida</taxon>
        <taxon>Coccidia</taxon>
        <taxon>Eucoccidiorida</taxon>
        <taxon>Eimeriorina</taxon>
        <taxon>Sarcocystidae</taxon>
        <taxon>Besnoitia</taxon>
    </lineage>
</organism>
<protein>
    <recommendedName>
        <fullName evidence="6">CNH domain-containing protein</fullName>
    </recommendedName>
</protein>
<dbReference type="PANTHER" id="PTHR12894:SF27">
    <property type="entry name" value="TRANSFORMING GROWTH FACTOR-BETA RECEPTOR-ASSOCIATED PROTEIN 1"/>
    <property type="match status" value="1"/>
</dbReference>
<dbReference type="EMBL" id="NWUJ01000008">
    <property type="protein sequence ID" value="PFH33694.1"/>
    <property type="molecule type" value="Genomic_DNA"/>
</dbReference>
<comment type="caution">
    <text evidence="7">The sequence shown here is derived from an EMBL/GenBank/DDBJ whole genome shotgun (WGS) entry which is preliminary data.</text>
</comment>
<dbReference type="GO" id="GO:0005737">
    <property type="term" value="C:cytoplasm"/>
    <property type="evidence" value="ECO:0007669"/>
    <property type="project" value="UniProtKB-SubCell"/>
</dbReference>